<dbReference type="Gene3D" id="3.40.50.720">
    <property type="entry name" value="NAD(P)-binding Rossmann-like Domain"/>
    <property type="match status" value="1"/>
</dbReference>
<evidence type="ECO:0000313" key="5">
    <source>
        <dbReference type="EMBL" id="VAV92131.1"/>
    </source>
</evidence>
<sequence>MRNQRHSARTAKVLVFGAGGRLGTLLQKAWARNPPQGIAPFYHARNRPRSGPSDFQWENPTSPLPAADVIIALWGVTSGSDKDLTLNTSLAHASLEAARKSRARLVLHFSSSAVYGPAQNATESSPTNPANAYGHAKLAMEHAISNFPDEGITHCCLRLANVVGADSLAPALRAKTPVKLDRFKDGRGPLRSYVAMGHLAQVLEKLCAIPRQTLPTILNVASPEPVEMQALAEAAGKPIRWQPAPDTAIQRVTMEASQLARLLPKIDPLTTARDMITDWQQLETMA</sequence>
<evidence type="ECO:0000256" key="1">
    <source>
        <dbReference type="ARBA" id="ARBA00007637"/>
    </source>
</evidence>
<evidence type="ECO:0000256" key="3">
    <source>
        <dbReference type="ARBA" id="ARBA00023027"/>
    </source>
</evidence>
<dbReference type="InterPro" id="IPR001509">
    <property type="entry name" value="Epimerase_deHydtase"/>
</dbReference>
<dbReference type="PANTHER" id="PTHR43103:SF5">
    <property type="entry name" value="4-EPIMERASE, PUTATIVE (AFU_ORTHOLOGUE AFUA_7G00360)-RELATED"/>
    <property type="match status" value="1"/>
</dbReference>
<evidence type="ECO:0000256" key="2">
    <source>
        <dbReference type="ARBA" id="ARBA00023002"/>
    </source>
</evidence>
<accession>A0A3B0RKZ5</accession>
<proteinExistence type="inferred from homology"/>
<dbReference type="EMBL" id="UOEG01000086">
    <property type="protein sequence ID" value="VAV92131.1"/>
    <property type="molecule type" value="Genomic_DNA"/>
</dbReference>
<feature type="domain" description="NAD-dependent epimerase/dehydratase" evidence="4">
    <location>
        <begin position="14"/>
        <end position="187"/>
    </location>
</feature>
<dbReference type="CDD" id="cd08946">
    <property type="entry name" value="SDR_e"/>
    <property type="match status" value="1"/>
</dbReference>
<dbReference type="InterPro" id="IPR036291">
    <property type="entry name" value="NAD(P)-bd_dom_sf"/>
</dbReference>
<evidence type="ECO:0000259" key="4">
    <source>
        <dbReference type="Pfam" id="PF01370"/>
    </source>
</evidence>
<dbReference type="SUPFAM" id="SSF51735">
    <property type="entry name" value="NAD(P)-binding Rossmann-fold domains"/>
    <property type="match status" value="1"/>
</dbReference>
<reference evidence="5" key="1">
    <citation type="submission" date="2018-06" db="EMBL/GenBank/DDBJ databases">
        <authorList>
            <person name="Zhirakovskaya E."/>
        </authorList>
    </citation>
    <scope>NUCLEOTIDE SEQUENCE</scope>
</reference>
<dbReference type="PANTHER" id="PTHR43103">
    <property type="entry name" value="NUCLEOSIDE-DIPHOSPHATE-SUGAR EPIMERASE"/>
    <property type="match status" value="1"/>
</dbReference>
<comment type="similarity">
    <text evidence="1">Belongs to the NAD(P)-dependent epimerase/dehydratase family.</text>
</comment>
<keyword evidence="2" id="KW-0560">Oxidoreductase</keyword>
<organism evidence="5">
    <name type="scientific">hydrothermal vent metagenome</name>
    <dbReference type="NCBI Taxonomy" id="652676"/>
    <lineage>
        <taxon>unclassified sequences</taxon>
        <taxon>metagenomes</taxon>
        <taxon>ecological metagenomes</taxon>
    </lineage>
</organism>
<dbReference type="Pfam" id="PF01370">
    <property type="entry name" value="Epimerase"/>
    <property type="match status" value="1"/>
</dbReference>
<dbReference type="GO" id="GO:0016491">
    <property type="term" value="F:oxidoreductase activity"/>
    <property type="evidence" value="ECO:0007669"/>
    <property type="project" value="UniProtKB-KW"/>
</dbReference>
<protein>
    <submittedName>
        <fullName evidence="5">Putative UDP-glucose 4-epimerase</fullName>
    </submittedName>
</protein>
<name>A0A3B0RKZ5_9ZZZZ</name>
<dbReference type="AlphaFoldDB" id="A0A3B0RKZ5"/>
<keyword evidence="3" id="KW-0520">NAD</keyword>
<gene>
    <name evidence="5" type="ORF">MNBD_ALPHA07-1076</name>
</gene>